<dbReference type="AlphaFoldDB" id="A0A1H5NAG5"/>
<dbReference type="Pfam" id="PF00535">
    <property type="entry name" value="Glycos_transf_2"/>
    <property type="match status" value="1"/>
</dbReference>
<sequence>MKPKGANSCRNFGFDLSRGKYIQWLDSDDLISSKKIKAQVDLLDSHDGSLATCKWGKILETGKSFIFENLQSYKNFQSPPEFLNTLTYSQGYFPIHAYLMKRTLIDKAGLWLEGLEINQDGEFISRIFCHINKVYFSGEGFVLYRRDSSESTSNIDREQFTRLINSWTRIEKNLESRFEILDLNFVQEAKRRIFIKYRGDAKLIEQNKEFFGSIPEEEPSDLKLNIYRMIVRFAVSRNLLRLTKNLRRGRFSFEK</sequence>
<keyword evidence="2" id="KW-0808">Transferase</keyword>
<protein>
    <submittedName>
        <fullName evidence="2">Glycosyl transferase family 2</fullName>
    </submittedName>
</protein>
<feature type="domain" description="Glycosyltransferase 2-like" evidence="1">
    <location>
        <begin position="5"/>
        <end position="67"/>
    </location>
</feature>
<evidence type="ECO:0000313" key="3">
    <source>
        <dbReference type="Proteomes" id="UP000199448"/>
    </source>
</evidence>
<dbReference type="EMBL" id="FNUG01000004">
    <property type="protein sequence ID" value="SEE98612.1"/>
    <property type="molecule type" value="Genomic_DNA"/>
</dbReference>
<dbReference type="Proteomes" id="UP000199448">
    <property type="component" value="Unassembled WGS sequence"/>
</dbReference>
<dbReference type="GO" id="GO:0016740">
    <property type="term" value="F:transferase activity"/>
    <property type="evidence" value="ECO:0007669"/>
    <property type="project" value="UniProtKB-KW"/>
</dbReference>
<reference evidence="2 3" key="1">
    <citation type="submission" date="2016-10" db="EMBL/GenBank/DDBJ databases">
        <authorList>
            <person name="de Groot N.N."/>
        </authorList>
    </citation>
    <scope>NUCLEOTIDE SEQUENCE [LARGE SCALE GENOMIC DNA]</scope>
    <source>
        <strain evidence="2 3">DSM 23553</strain>
    </source>
</reference>
<evidence type="ECO:0000313" key="2">
    <source>
        <dbReference type="EMBL" id="SEE98612.1"/>
    </source>
</evidence>
<organism evidence="2 3">
    <name type="scientific">Salinimicrobium catena</name>
    <dbReference type="NCBI Taxonomy" id="390640"/>
    <lineage>
        <taxon>Bacteria</taxon>
        <taxon>Pseudomonadati</taxon>
        <taxon>Bacteroidota</taxon>
        <taxon>Flavobacteriia</taxon>
        <taxon>Flavobacteriales</taxon>
        <taxon>Flavobacteriaceae</taxon>
        <taxon>Salinimicrobium</taxon>
    </lineage>
</organism>
<accession>A0A1H5NAG5</accession>
<gene>
    <name evidence="2" type="ORF">SAMN04488034_10419</name>
</gene>
<dbReference type="InterPro" id="IPR029044">
    <property type="entry name" value="Nucleotide-diphossugar_trans"/>
</dbReference>
<keyword evidence="3" id="KW-1185">Reference proteome</keyword>
<proteinExistence type="predicted"/>
<name>A0A1H5NAG5_9FLAO</name>
<dbReference type="STRING" id="390640.SAMN04488034_10419"/>
<evidence type="ECO:0000259" key="1">
    <source>
        <dbReference type="Pfam" id="PF00535"/>
    </source>
</evidence>
<dbReference type="Gene3D" id="3.90.550.10">
    <property type="entry name" value="Spore Coat Polysaccharide Biosynthesis Protein SpsA, Chain A"/>
    <property type="match status" value="1"/>
</dbReference>
<dbReference type="SUPFAM" id="SSF53448">
    <property type="entry name" value="Nucleotide-diphospho-sugar transferases"/>
    <property type="match status" value="1"/>
</dbReference>
<dbReference type="InterPro" id="IPR001173">
    <property type="entry name" value="Glyco_trans_2-like"/>
</dbReference>